<evidence type="ECO:0000313" key="2">
    <source>
        <dbReference type="Proteomes" id="UP001497680"/>
    </source>
</evidence>
<dbReference type="EMBL" id="MU394357">
    <property type="protein sequence ID" value="KAI6083159.1"/>
    <property type="molecule type" value="Genomic_DNA"/>
</dbReference>
<protein>
    <submittedName>
        <fullName evidence="1">Uncharacterized protein</fullName>
    </submittedName>
</protein>
<dbReference type="Proteomes" id="UP001497680">
    <property type="component" value="Unassembled WGS sequence"/>
</dbReference>
<sequence>MHSNFSAQTHQVSVFTLANDEVKNTLILIEDEKLPHPLDLLLKLYISEALNPVLAARYVKHRLLLGEGSSLVADWSYIIESITQNGRPPPQPSAVEQNAITRRDGGKCCVTGKSGTFHDPLIVAPILPVPSGWDIEKAGIVDMLGAFFGPPYRDWWLSYARNPEGMAIYSSHWLIRESAAKAFVSGLVKLDRLQPSMIEYELKHASVGLEIPIEVDGRYPLLGDHSRSGIVKVDPRFVGSQARLCKSIQFLNISKGFSLNSLRQLPGPSIRPLERRSNFTLRNYWGALDLCTGAFFTVWRLVPANIRIASYEMLRRLGNRLYGKLDHATVQRLPFGLYLKYDREVDSSRNEFNALGIVRRYTSIPVPKALDMVSEQGNADDTFSFPKTYLLLTRVPGFPLWRCQNILSDEDLDRIANQLKDYVAQLRDVPQPAKSNMAICNTLGEACRDPRIRGASPVGPFADEAAFSQMLRYSDDPARRGHKIVFTHADLNPRNILVDQIVQSDGSISWGVTGIVDWETAGYYPEYWDYTKAMFERFRWSRRYNDLIHAVFSEFGDYSREFDVEKRSWESGDAV</sequence>
<keyword evidence="2" id="KW-1185">Reference proteome</keyword>
<evidence type="ECO:0000313" key="1">
    <source>
        <dbReference type="EMBL" id="KAI6083159.1"/>
    </source>
</evidence>
<proteinExistence type="predicted"/>
<organism evidence="1 2">
    <name type="scientific">Hypoxylon rubiginosum</name>
    <dbReference type="NCBI Taxonomy" id="110542"/>
    <lineage>
        <taxon>Eukaryota</taxon>
        <taxon>Fungi</taxon>
        <taxon>Dikarya</taxon>
        <taxon>Ascomycota</taxon>
        <taxon>Pezizomycotina</taxon>
        <taxon>Sordariomycetes</taxon>
        <taxon>Xylariomycetidae</taxon>
        <taxon>Xylariales</taxon>
        <taxon>Hypoxylaceae</taxon>
        <taxon>Hypoxylon</taxon>
    </lineage>
</organism>
<reference evidence="1 2" key="1">
    <citation type="journal article" date="2022" name="New Phytol.">
        <title>Ecological generalism drives hyperdiversity of secondary metabolite gene clusters in xylarialean endophytes.</title>
        <authorList>
            <person name="Franco M.E.E."/>
            <person name="Wisecaver J.H."/>
            <person name="Arnold A.E."/>
            <person name="Ju Y.M."/>
            <person name="Slot J.C."/>
            <person name="Ahrendt S."/>
            <person name="Moore L.P."/>
            <person name="Eastman K.E."/>
            <person name="Scott K."/>
            <person name="Konkel Z."/>
            <person name="Mondo S.J."/>
            <person name="Kuo A."/>
            <person name="Hayes R.D."/>
            <person name="Haridas S."/>
            <person name="Andreopoulos B."/>
            <person name="Riley R."/>
            <person name="LaButti K."/>
            <person name="Pangilinan J."/>
            <person name="Lipzen A."/>
            <person name="Amirebrahimi M."/>
            <person name="Yan J."/>
            <person name="Adam C."/>
            <person name="Keymanesh K."/>
            <person name="Ng V."/>
            <person name="Louie K."/>
            <person name="Northen T."/>
            <person name="Drula E."/>
            <person name="Henrissat B."/>
            <person name="Hsieh H.M."/>
            <person name="Youens-Clark K."/>
            <person name="Lutzoni F."/>
            <person name="Miadlikowska J."/>
            <person name="Eastwood D.C."/>
            <person name="Hamelin R.C."/>
            <person name="Grigoriev I.V."/>
            <person name="U'Ren J.M."/>
        </authorList>
    </citation>
    <scope>NUCLEOTIDE SEQUENCE [LARGE SCALE GENOMIC DNA]</scope>
    <source>
        <strain evidence="1 2">ER1909</strain>
    </source>
</reference>
<gene>
    <name evidence="1" type="ORF">F4821DRAFT_281119</name>
</gene>
<name>A0ACC0CRY8_9PEZI</name>
<accession>A0ACC0CRY8</accession>
<comment type="caution">
    <text evidence="1">The sequence shown here is derived from an EMBL/GenBank/DDBJ whole genome shotgun (WGS) entry which is preliminary data.</text>
</comment>